<dbReference type="FunFam" id="1.10.630.10:FF:000004">
    <property type="entry name" value="cytochrome P450 2D15 isoform X1"/>
    <property type="match status" value="1"/>
</dbReference>
<keyword evidence="8" id="KW-0503">Monooxygenase</keyword>
<dbReference type="OrthoDB" id="1055148at2759"/>
<dbReference type="SUPFAM" id="SSF48264">
    <property type="entry name" value="Cytochrome P450"/>
    <property type="match status" value="2"/>
</dbReference>
<evidence type="ECO:0000256" key="2">
    <source>
        <dbReference type="ARBA" id="ARBA00004370"/>
    </source>
</evidence>
<keyword evidence="7 10" id="KW-0408">Iron</keyword>
<dbReference type="RefSeq" id="XP_007439872.2">
    <property type="nucleotide sequence ID" value="XM_007439810.2"/>
</dbReference>
<name>A0A9F2R8E6_PYTBI</name>
<comment type="cofactor">
    <cofactor evidence="1 10">
        <name>heme</name>
        <dbReference type="ChEBI" id="CHEBI:30413"/>
    </cofactor>
</comment>
<dbReference type="GO" id="GO:0016020">
    <property type="term" value="C:membrane"/>
    <property type="evidence" value="ECO:0007669"/>
    <property type="project" value="UniProtKB-SubCell"/>
</dbReference>
<keyword evidence="6" id="KW-0560">Oxidoreductase</keyword>
<evidence type="ECO:0000256" key="10">
    <source>
        <dbReference type="PIRSR" id="PIRSR602401-1"/>
    </source>
</evidence>
<evidence type="ECO:0000256" key="3">
    <source>
        <dbReference type="ARBA" id="ARBA00010617"/>
    </source>
</evidence>
<feature type="non-terminal residue" evidence="12">
    <location>
        <position position="1"/>
    </location>
</feature>
<dbReference type="InterPro" id="IPR001128">
    <property type="entry name" value="Cyt_P450"/>
</dbReference>
<evidence type="ECO:0000256" key="6">
    <source>
        <dbReference type="ARBA" id="ARBA00023002"/>
    </source>
</evidence>
<dbReference type="GO" id="GO:0005506">
    <property type="term" value="F:iron ion binding"/>
    <property type="evidence" value="ECO:0007669"/>
    <property type="project" value="InterPro"/>
</dbReference>
<dbReference type="Pfam" id="PF00067">
    <property type="entry name" value="p450"/>
    <property type="match status" value="3"/>
</dbReference>
<dbReference type="GO" id="GO:0006082">
    <property type="term" value="P:organic acid metabolic process"/>
    <property type="evidence" value="ECO:0007669"/>
    <property type="project" value="TreeGrafter"/>
</dbReference>
<dbReference type="GO" id="GO:0005737">
    <property type="term" value="C:cytoplasm"/>
    <property type="evidence" value="ECO:0007669"/>
    <property type="project" value="TreeGrafter"/>
</dbReference>
<comment type="subcellular location">
    <subcellularLocation>
        <location evidence="2">Membrane</location>
    </subcellularLocation>
</comment>
<protein>
    <submittedName>
        <fullName evidence="12">Cytochrome P450 2J5-like</fullName>
    </submittedName>
</protein>
<dbReference type="PANTHER" id="PTHR24300:SF134">
    <property type="entry name" value="CYTOCHROME P450, FAMILY 2, SUBFAMILY AB, POLYPEPTIDE 2-RELATED"/>
    <property type="match status" value="1"/>
</dbReference>
<dbReference type="Gene3D" id="1.10.630.10">
    <property type="entry name" value="Cytochrome P450"/>
    <property type="match status" value="3"/>
</dbReference>
<dbReference type="GO" id="GO:0016712">
    <property type="term" value="F:oxidoreductase activity, acting on paired donors, with incorporation or reduction of molecular oxygen, reduced flavin or flavoprotein as one donor, and incorporation of one atom of oxygen"/>
    <property type="evidence" value="ECO:0007669"/>
    <property type="project" value="TreeGrafter"/>
</dbReference>
<keyword evidence="4 10" id="KW-0349">Heme</keyword>
<evidence type="ECO:0000256" key="4">
    <source>
        <dbReference type="ARBA" id="ARBA00022617"/>
    </source>
</evidence>
<dbReference type="PRINTS" id="PR00463">
    <property type="entry name" value="EP450I"/>
</dbReference>
<evidence type="ECO:0000256" key="7">
    <source>
        <dbReference type="ARBA" id="ARBA00023004"/>
    </source>
</evidence>
<dbReference type="InterPro" id="IPR017972">
    <property type="entry name" value="Cyt_P450_CS"/>
</dbReference>
<keyword evidence="9" id="KW-0472">Membrane</keyword>
<dbReference type="PANTHER" id="PTHR24300">
    <property type="entry name" value="CYTOCHROME P450 508A4-RELATED"/>
    <property type="match status" value="1"/>
</dbReference>
<gene>
    <name evidence="12" type="primary">LOC103061770</name>
</gene>
<sequence>IVLSNGHTWKQQRHIGITALQKLGLGKKSIEHQIEEGAQTLVEIFTQTRGEPFDPSFPVINSVSNVICALSFGHQFAPEDENFQKLISALNILLKFTGNTFHMVYKLFPRLMDYLPGPHKEALVSAELILSFVREEIEKHKEFHSRHKPQDFIDHYLLQMEKSRNDPSSTYNEENLAQCVFDFFIAGTDTTFATLMWALLLLANHPHIQEKVQKEIEDVFGFSGSISYQDRKKLPYTNAVIHEMQRIKYVMLFGAPRQSTKDVKMRGYHIPKGTLIIPDLRSVLFDPEQWETPEEFNPNHFLDKEGKFITREQFLAFGIGQRVCVGEQLGRIETFIFLTSLLRAFRFQLPEGVRELNQAPVVQLIMHPHPYKLWSRRHLPPGPLALPLIGTFWANGFWLREDYFLKDKKRYGNIYTVFLGHTPAVVLSGFKTVKEGMTSFSEEFSDRPDDPFMNVLAKGRGIFLSNGHTWKQQRHIGITALRKLGLGKKSIEHQIEEGAQKLVEIFTETKGDPFDPSFPVINSVSNVICALSFGHQFAPEDENFQKLVQAMNILVKFSGDAFHMMYDVFSRLMNYLPGPHKEAMASAELILSFDVKMRGYHIPKGAFIIPDLRSVLFDPEQWETPEEFNPNHFLDKDGKFITREEFLPFGIGQRVCVGEQLARTETFIFLTSLLRAFSFQLPKGVKELNQAPVAKVIMHPHPYKLCAVPHTGIKLIKTP</sequence>
<evidence type="ECO:0000256" key="1">
    <source>
        <dbReference type="ARBA" id="ARBA00001971"/>
    </source>
</evidence>
<evidence type="ECO:0000313" key="12">
    <source>
        <dbReference type="RefSeq" id="XP_007439872.2"/>
    </source>
</evidence>
<dbReference type="KEGG" id="pbi:103061770"/>
<comment type="similarity">
    <text evidence="3">Belongs to the cytochrome P450 family.</text>
</comment>
<reference evidence="12" key="1">
    <citation type="submission" date="2025-08" db="UniProtKB">
        <authorList>
            <consortium name="RefSeq"/>
        </authorList>
    </citation>
    <scope>IDENTIFICATION</scope>
    <source>
        <tissue evidence="12">Liver</tissue>
    </source>
</reference>
<dbReference type="GO" id="GO:0006805">
    <property type="term" value="P:xenobiotic metabolic process"/>
    <property type="evidence" value="ECO:0007669"/>
    <property type="project" value="TreeGrafter"/>
</dbReference>
<dbReference type="PRINTS" id="PR00385">
    <property type="entry name" value="P450"/>
</dbReference>
<dbReference type="InterPro" id="IPR002401">
    <property type="entry name" value="Cyt_P450_E_grp-I"/>
</dbReference>
<dbReference type="PROSITE" id="PS00086">
    <property type="entry name" value="CYTOCHROME_P450"/>
    <property type="match status" value="2"/>
</dbReference>
<evidence type="ECO:0000256" key="9">
    <source>
        <dbReference type="ARBA" id="ARBA00023136"/>
    </source>
</evidence>
<dbReference type="Proteomes" id="UP000695026">
    <property type="component" value="Unplaced"/>
</dbReference>
<proteinExistence type="inferred from homology"/>
<dbReference type="GeneID" id="103061770"/>
<dbReference type="InterPro" id="IPR050182">
    <property type="entry name" value="Cytochrome_P450_fam2"/>
</dbReference>
<organism evidence="11 12">
    <name type="scientific">Python bivittatus</name>
    <name type="common">Burmese python</name>
    <name type="synonym">Python molurus bivittatus</name>
    <dbReference type="NCBI Taxonomy" id="176946"/>
    <lineage>
        <taxon>Eukaryota</taxon>
        <taxon>Metazoa</taxon>
        <taxon>Chordata</taxon>
        <taxon>Craniata</taxon>
        <taxon>Vertebrata</taxon>
        <taxon>Euteleostomi</taxon>
        <taxon>Lepidosauria</taxon>
        <taxon>Squamata</taxon>
        <taxon>Bifurcata</taxon>
        <taxon>Unidentata</taxon>
        <taxon>Episquamata</taxon>
        <taxon>Toxicofera</taxon>
        <taxon>Serpentes</taxon>
        <taxon>Henophidia</taxon>
        <taxon>Pythonidae</taxon>
        <taxon>Python</taxon>
    </lineage>
</organism>
<dbReference type="InterPro" id="IPR036396">
    <property type="entry name" value="Cyt_P450_sf"/>
</dbReference>
<evidence type="ECO:0000313" key="11">
    <source>
        <dbReference type="Proteomes" id="UP000695026"/>
    </source>
</evidence>
<keyword evidence="11" id="KW-1185">Reference proteome</keyword>
<dbReference type="OMA" id="VHALYEM"/>
<dbReference type="AlphaFoldDB" id="A0A9F2R8E6"/>
<evidence type="ECO:0000256" key="5">
    <source>
        <dbReference type="ARBA" id="ARBA00022723"/>
    </source>
</evidence>
<accession>A0A9F2R8E6</accession>
<keyword evidence="5 10" id="KW-0479">Metal-binding</keyword>
<evidence type="ECO:0000256" key="8">
    <source>
        <dbReference type="ARBA" id="ARBA00023033"/>
    </source>
</evidence>
<feature type="binding site" description="axial binding residue" evidence="10">
    <location>
        <position position="324"/>
    </location>
    <ligand>
        <name>heme</name>
        <dbReference type="ChEBI" id="CHEBI:30413"/>
    </ligand>
    <ligandPart>
        <name>Fe</name>
        <dbReference type="ChEBI" id="CHEBI:18248"/>
    </ligandPart>
</feature>
<dbReference type="GO" id="GO:0020037">
    <property type="term" value="F:heme binding"/>
    <property type="evidence" value="ECO:0007669"/>
    <property type="project" value="InterPro"/>
</dbReference>